<dbReference type="NCBIfam" id="NF040941">
    <property type="entry name" value="GGGWT_bact"/>
    <property type="match status" value="1"/>
</dbReference>
<evidence type="ECO:0000259" key="4">
    <source>
        <dbReference type="PROSITE" id="PS51406"/>
    </source>
</evidence>
<dbReference type="SUPFAM" id="SSF56496">
    <property type="entry name" value="Fibrinogen C-terminal domain-like"/>
    <property type="match status" value="1"/>
</dbReference>
<dbReference type="FunCoup" id="E3LPG4">
    <property type="interactions" value="52"/>
</dbReference>
<dbReference type="InterPro" id="IPR001304">
    <property type="entry name" value="C-type_lectin-like"/>
</dbReference>
<reference evidence="5" key="1">
    <citation type="submission" date="2007-07" db="EMBL/GenBank/DDBJ databases">
        <title>PCAP assembly of the Caenorhabditis remanei genome.</title>
        <authorList>
            <consortium name="The Caenorhabditis remanei Sequencing Consortium"/>
            <person name="Wilson R.K."/>
        </authorList>
    </citation>
    <scope>NUCLEOTIDE SEQUENCE [LARGE SCALE GENOMIC DNA]</scope>
    <source>
        <strain evidence="5">PB4641</strain>
    </source>
</reference>
<evidence type="ECO:0000313" key="6">
    <source>
        <dbReference type="Proteomes" id="UP000008281"/>
    </source>
</evidence>
<dbReference type="SMART" id="SM00186">
    <property type="entry name" value="FBG"/>
    <property type="match status" value="1"/>
</dbReference>
<keyword evidence="6" id="KW-1185">Reference proteome</keyword>
<dbReference type="InterPro" id="IPR050373">
    <property type="entry name" value="Fibrinogen_C-term_domain"/>
</dbReference>
<dbReference type="AlphaFoldDB" id="E3LPG4"/>
<dbReference type="PANTHER" id="PTHR19143:SF327">
    <property type="entry name" value="FI21813P1-RELATED"/>
    <property type="match status" value="1"/>
</dbReference>
<dbReference type="CDD" id="cd00037">
    <property type="entry name" value="CLECT"/>
    <property type="match status" value="1"/>
</dbReference>
<dbReference type="PROSITE" id="PS50041">
    <property type="entry name" value="C_TYPE_LECTIN_2"/>
    <property type="match status" value="1"/>
</dbReference>
<dbReference type="InterPro" id="IPR020837">
    <property type="entry name" value="Fibrinogen_CS"/>
</dbReference>
<keyword evidence="1" id="KW-1015">Disulfide bond</keyword>
<dbReference type="SMART" id="SM00034">
    <property type="entry name" value="CLECT"/>
    <property type="match status" value="1"/>
</dbReference>
<sequence>MIFFSIVCYFLATFGVVDGDCAPGDVKNTQENCVHVENLASTWQEAENFCVAHNGHLASVHNAFDMTSLRKVAGICTNFWLGGQCQAGSNCKWVDGTDFDYKNFRNGNQGTDNCVVADTKSGITFAIKTDLTIRTSGTWSTQPCTATSCIACEIKGAMQDCQDWMKAGYTDSGKYTILVNGKETEVWCDMQTYGGGWVLFQNRLDDSESYWDRKWDEYKNGFGDTDENVNFWLGNEALYTLTNDKHVTLRVEMYGDRTPNSKNATDFWFGHYFEFKVGPETQNYPLVNLEMDWAHPIGNASTAWYDLTCSIGSPFSTVDNIHDPVKECVTKFQMGGWWLKNCALSTLNGAYTPKDWNNGYGMFWIWDGSDTILHPRKTRMLLRNTVV</sequence>
<dbReference type="SUPFAM" id="SSF56436">
    <property type="entry name" value="C-type lectin-like"/>
    <property type="match status" value="1"/>
</dbReference>
<dbReference type="STRING" id="31234.E3LPG4"/>
<dbReference type="InterPro" id="IPR002181">
    <property type="entry name" value="Fibrinogen_a/b/g_C_dom"/>
</dbReference>
<dbReference type="eggNOG" id="KOG4297">
    <property type="taxonomic scope" value="Eukaryota"/>
</dbReference>
<dbReference type="PROSITE" id="PS51406">
    <property type="entry name" value="FIBRINOGEN_C_2"/>
    <property type="match status" value="1"/>
</dbReference>
<dbReference type="EMBL" id="DS268412">
    <property type="protein sequence ID" value="EFP05590.1"/>
    <property type="molecule type" value="Genomic_DNA"/>
</dbReference>
<dbReference type="Pfam" id="PF00147">
    <property type="entry name" value="Fibrinogen_C"/>
    <property type="match status" value="1"/>
</dbReference>
<dbReference type="HOGENOM" id="CLU_063524_0_0_1"/>
<dbReference type="Gene3D" id="3.10.100.10">
    <property type="entry name" value="Mannose-Binding Protein A, subunit A"/>
    <property type="match status" value="1"/>
</dbReference>
<feature type="domain" description="C-type lectin" evidence="3">
    <location>
        <begin position="29"/>
        <end position="153"/>
    </location>
</feature>
<dbReference type="InterPro" id="IPR016187">
    <property type="entry name" value="CTDL_fold"/>
</dbReference>
<dbReference type="Gene3D" id="3.90.215.10">
    <property type="entry name" value="Gamma Fibrinogen, chain A, domain 1"/>
    <property type="match status" value="1"/>
</dbReference>
<evidence type="ECO:0000313" key="5">
    <source>
        <dbReference type="EMBL" id="EFP05590.1"/>
    </source>
</evidence>
<proteinExistence type="predicted"/>
<gene>
    <name evidence="5" type="ORF">CRE_26954</name>
</gene>
<feature type="signal peptide" evidence="2">
    <location>
        <begin position="1"/>
        <end position="19"/>
    </location>
</feature>
<feature type="chain" id="PRO_5003175180" description="Fibrinogen C-terminal domain-containing protein" evidence="2">
    <location>
        <begin position="20"/>
        <end position="387"/>
    </location>
</feature>
<dbReference type="Proteomes" id="UP000008281">
    <property type="component" value="Unassembled WGS sequence"/>
</dbReference>
<dbReference type="InterPro" id="IPR014716">
    <property type="entry name" value="Fibrinogen_a/b/g_C_1"/>
</dbReference>
<dbReference type="InterPro" id="IPR036056">
    <property type="entry name" value="Fibrinogen-like_C"/>
</dbReference>
<dbReference type="PROSITE" id="PS00514">
    <property type="entry name" value="FIBRINOGEN_C_1"/>
    <property type="match status" value="1"/>
</dbReference>
<evidence type="ECO:0008006" key="7">
    <source>
        <dbReference type="Google" id="ProtNLM"/>
    </source>
</evidence>
<evidence type="ECO:0000256" key="1">
    <source>
        <dbReference type="ARBA" id="ARBA00023157"/>
    </source>
</evidence>
<dbReference type="OrthoDB" id="7972392at2759"/>
<feature type="domain" description="Fibrinogen C-terminal" evidence="4">
    <location>
        <begin position="152"/>
        <end position="386"/>
    </location>
</feature>
<dbReference type="OMA" id="CIACEIK"/>
<protein>
    <recommendedName>
        <fullName evidence="7">Fibrinogen C-terminal domain-containing protein</fullName>
    </recommendedName>
</protein>
<evidence type="ECO:0000256" key="2">
    <source>
        <dbReference type="SAM" id="SignalP"/>
    </source>
</evidence>
<organism evidence="6">
    <name type="scientific">Caenorhabditis remanei</name>
    <name type="common">Caenorhabditis vulgaris</name>
    <dbReference type="NCBI Taxonomy" id="31234"/>
    <lineage>
        <taxon>Eukaryota</taxon>
        <taxon>Metazoa</taxon>
        <taxon>Ecdysozoa</taxon>
        <taxon>Nematoda</taxon>
        <taxon>Chromadorea</taxon>
        <taxon>Rhabditida</taxon>
        <taxon>Rhabditina</taxon>
        <taxon>Rhabditomorpha</taxon>
        <taxon>Rhabditoidea</taxon>
        <taxon>Rhabditidae</taxon>
        <taxon>Peloderinae</taxon>
        <taxon>Caenorhabditis</taxon>
    </lineage>
</organism>
<dbReference type="PANTHER" id="PTHR19143">
    <property type="entry name" value="FIBRINOGEN/TENASCIN/ANGIOPOEITIN"/>
    <property type="match status" value="1"/>
</dbReference>
<evidence type="ECO:0000259" key="3">
    <source>
        <dbReference type="PROSITE" id="PS50041"/>
    </source>
</evidence>
<accession>E3LPG4</accession>
<keyword evidence="2" id="KW-0732">Signal</keyword>
<dbReference type="Pfam" id="PF00059">
    <property type="entry name" value="Lectin_C"/>
    <property type="match status" value="1"/>
</dbReference>
<name>E3LPG4_CAERE</name>
<dbReference type="eggNOG" id="KOG2579">
    <property type="taxonomic scope" value="Eukaryota"/>
</dbReference>
<dbReference type="GO" id="GO:0005615">
    <property type="term" value="C:extracellular space"/>
    <property type="evidence" value="ECO:0007669"/>
    <property type="project" value="TreeGrafter"/>
</dbReference>
<dbReference type="InParanoid" id="E3LPG4"/>
<dbReference type="InterPro" id="IPR016186">
    <property type="entry name" value="C-type_lectin-like/link_sf"/>
</dbReference>